<organism evidence="2 3">
    <name type="scientific">Streptomyces coeruleorubidus</name>
    <dbReference type="NCBI Taxonomy" id="116188"/>
    <lineage>
        <taxon>Bacteria</taxon>
        <taxon>Bacillati</taxon>
        <taxon>Actinomycetota</taxon>
        <taxon>Actinomycetes</taxon>
        <taxon>Kitasatosporales</taxon>
        <taxon>Streptomycetaceae</taxon>
        <taxon>Streptomyces</taxon>
    </lineage>
</organism>
<dbReference type="AlphaFoldDB" id="A0A5J6IED6"/>
<dbReference type="PANTHER" id="PTHR30157">
    <property type="entry name" value="FERRIC REDUCTASE, NADPH-DEPENDENT"/>
    <property type="match status" value="1"/>
</dbReference>
<feature type="domain" description="SIP-like Rossmann fold" evidence="1">
    <location>
        <begin position="153"/>
        <end position="262"/>
    </location>
</feature>
<dbReference type="KEGG" id="scoe:CP976_38525"/>
<dbReference type="InterPro" id="IPR007037">
    <property type="entry name" value="SIP_rossman_dom"/>
</dbReference>
<dbReference type="CDD" id="cd06193">
    <property type="entry name" value="siderophore_interacting"/>
    <property type="match status" value="1"/>
</dbReference>
<name>A0A5J6IED6_STRC4</name>
<evidence type="ECO:0000313" key="3">
    <source>
        <dbReference type="Proteomes" id="UP000326598"/>
    </source>
</evidence>
<evidence type="ECO:0000259" key="1">
    <source>
        <dbReference type="Pfam" id="PF04954"/>
    </source>
</evidence>
<dbReference type="PANTHER" id="PTHR30157:SF0">
    <property type="entry name" value="NADPH-DEPENDENT FERRIC-CHELATE REDUCTASE"/>
    <property type="match status" value="1"/>
</dbReference>
<protein>
    <submittedName>
        <fullName evidence="2">Siderophore-interacting protein</fullName>
    </submittedName>
</protein>
<dbReference type="InterPro" id="IPR039374">
    <property type="entry name" value="SIP_fam"/>
</dbReference>
<evidence type="ECO:0000313" key="2">
    <source>
        <dbReference type="EMBL" id="QEV29431.1"/>
    </source>
</evidence>
<dbReference type="Gene3D" id="2.40.30.10">
    <property type="entry name" value="Translation factors"/>
    <property type="match status" value="1"/>
</dbReference>
<reference evidence="2 3" key="1">
    <citation type="submission" date="2017-09" db="EMBL/GenBank/DDBJ databases">
        <authorList>
            <person name="Lee N."/>
            <person name="Cho B.-K."/>
        </authorList>
    </citation>
    <scope>NUCLEOTIDE SEQUENCE [LARGE SCALE GENOMIC DNA]</scope>
    <source>
        <strain evidence="2 3">ATCC 13740</strain>
    </source>
</reference>
<gene>
    <name evidence="2" type="ORF">CP976_38525</name>
</gene>
<dbReference type="InterPro" id="IPR039261">
    <property type="entry name" value="FNR_nucleotide-bd"/>
</dbReference>
<dbReference type="InterPro" id="IPR017938">
    <property type="entry name" value="Riboflavin_synthase-like_b-brl"/>
</dbReference>
<dbReference type="Gene3D" id="3.40.50.80">
    <property type="entry name" value="Nucleotide-binding domain of ferredoxin-NADP reductase (FNR) module"/>
    <property type="match status" value="1"/>
</dbReference>
<dbReference type="Pfam" id="PF04954">
    <property type="entry name" value="SIP"/>
    <property type="match status" value="1"/>
</dbReference>
<accession>A0A5J6IED6</accession>
<dbReference type="Proteomes" id="UP000326598">
    <property type="component" value="Chromosome"/>
</dbReference>
<sequence>MGTGPPPRERLTSTGRPLALRQELSMPSLPAPLARMIEVRGMPCTVTGTEDLSPSFRRVHLAGERLKGREWAPCQVTTFLVSPTAFRRYTPDAVDTVTGRMSILFHRHSAVVPGPTSPGDAWLDSLTAGDPVSAMGLEAMRGFRARAEPGTTLVCGDATTVGLWYSMIHWLGDRARVCGVVEVPAQDVAVVRELLPGVQVVAQSQQPGEAVLSWLGDAPPGQQVTQAYLAGHGQTVQRARNVVRTRYDLHRSVIHTQPYWATGKAGL</sequence>
<proteinExistence type="predicted"/>
<dbReference type="EMBL" id="CP023694">
    <property type="protein sequence ID" value="QEV29431.1"/>
    <property type="molecule type" value="Genomic_DNA"/>
</dbReference>
<dbReference type="SUPFAM" id="SSF63380">
    <property type="entry name" value="Riboflavin synthase domain-like"/>
    <property type="match status" value="1"/>
</dbReference>